<name>A0A8J4DVN6_9ACTN</name>
<dbReference type="EMBL" id="BOPF01000034">
    <property type="protein sequence ID" value="GIJ50307.1"/>
    <property type="molecule type" value="Genomic_DNA"/>
</dbReference>
<evidence type="ECO:0000256" key="1">
    <source>
        <dbReference type="SAM" id="MobiDB-lite"/>
    </source>
</evidence>
<organism evidence="2 3">
    <name type="scientific">Virgisporangium aliadipatigenens</name>
    <dbReference type="NCBI Taxonomy" id="741659"/>
    <lineage>
        <taxon>Bacteria</taxon>
        <taxon>Bacillati</taxon>
        <taxon>Actinomycetota</taxon>
        <taxon>Actinomycetes</taxon>
        <taxon>Micromonosporales</taxon>
        <taxon>Micromonosporaceae</taxon>
        <taxon>Virgisporangium</taxon>
    </lineage>
</organism>
<dbReference type="Proteomes" id="UP000619260">
    <property type="component" value="Unassembled WGS sequence"/>
</dbReference>
<evidence type="ECO:0000313" key="2">
    <source>
        <dbReference type="EMBL" id="GIJ50307.1"/>
    </source>
</evidence>
<proteinExistence type="predicted"/>
<dbReference type="RefSeq" id="WP_203903740.1">
    <property type="nucleotide sequence ID" value="NZ_BOPF01000034.1"/>
</dbReference>
<evidence type="ECO:0000313" key="3">
    <source>
        <dbReference type="Proteomes" id="UP000619260"/>
    </source>
</evidence>
<gene>
    <name evidence="2" type="ORF">Val02_71930</name>
</gene>
<accession>A0A8J4DVN6</accession>
<protein>
    <submittedName>
        <fullName evidence="2">Uncharacterized protein</fullName>
    </submittedName>
</protein>
<comment type="caution">
    <text evidence="2">The sequence shown here is derived from an EMBL/GenBank/DDBJ whole genome shotgun (WGS) entry which is preliminary data.</text>
</comment>
<sequence length="55" mass="6110">MPEIRLTYWWNGHVPGDVVDVDETTARTLSVISVPASESEPEPPKDKKSAKKSDD</sequence>
<keyword evidence="3" id="KW-1185">Reference proteome</keyword>
<dbReference type="AlphaFoldDB" id="A0A8J4DVN6"/>
<reference evidence="2" key="1">
    <citation type="submission" date="2021-01" db="EMBL/GenBank/DDBJ databases">
        <title>Whole genome shotgun sequence of Virgisporangium aliadipatigenens NBRC 105644.</title>
        <authorList>
            <person name="Komaki H."/>
            <person name="Tamura T."/>
        </authorList>
    </citation>
    <scope>NUCLEOTIDE SEQUENCE</scope>
    <source>
        <strain evidence="2">NBRC 105644</strain>
    </source>
</reference>
<feature type="compositionally biased region" description="Basic and acidic residues" evidence="1">
    <location>
        <begin position="42"/>
        <end position="55"/>
    </location>
</feature>
<feature type="region of interest" description="Disordered" evidence="1">
    <location>
        <begin position="31"/>
        <end position="55"/>
    </location>
</feature>